<comment type="caution">
    <text evidence="2">The sequence shown here is derived from an EMBL/GenBank/DDBJ whole genome shotgun (WGS) entry which is preliminary data.</text>
</comment>
<accession>A0A432MGG9</accession>
<organism evidence="2 3">
    <name type="scientific">Tautonia sociabilis</name>
    <dbReference type="NCBI Taxonomy" id="2080755"/>
    <lineage>
        <taxon>Bacteria</taxon>
        <taxon>Pseudomonadati</taxon>
        <taxon>Planctomycetota</taxon>
        <taxon>Planctomycetia</taxon>
        <taxon>Isosphaerales</taxon>
        <taxon>Isosphaeraceae</taxon>
        <taxon>Tautonia</taxon>
    </lineage>
</organism>
<dbReference type="AlphaFoldDB" id="A0A432MGG9"/>
<evidence type="ECO:0000256" key="1">
    <source>
        <dbReference type="SAM" id="MobiDB-lite"/>
    </source>
</evidence>
<keyword evidence="3" id="KW-1185">Reference proteome</keyword>
<reference evidence="2 3" key="2">
    <citation type="submission" date="2019-01" db="EMBL/GenBank/DDBJ databases">
        <title>Tautonia sociabilis, a novel thermotolerant planctomycete of Isosphaeraceae family, isolated from a 4000 m deep subterranean habitat.</title>
        <authorList>
            <person name="Kovaleva O.L."/>
            <person name="Elcheninov A.G."/>
            <person name="Van Heerden E."/>
            <person name="Toshchakov S.V."/>
            <person name="Novikov A."/>
            <person name="Bonch-Osmolovskaya E.A."/>
            <person name="Kublanov I.V."/>
        </authorList>
    </citation>
    <scope>NUCLEOTIDE SEQUENCE [LARGE SCALE GENOMIC DNA]</scope>
    <source>
        <strain evidence="2 3">GM2012</strain>
    </source>
</reference>
<protein>
    <submittedName>
        <fullName evidence="2">Uncharacterized protein</fullName>
    </submittedName>
</protein>
<dbReference type="Proteomes" id="UP000280296">
    <property type="component" value="Unassembled WGS sequence"/>
</dbReference>
<dbReference type="EMBL" id="RYZH01000037">
    <property type="protein sequence ID" value="RUL85743.1"/>
    <property type="molecule type" value="Genomic_DNA"/>
</dbReference>
<name>A0A432MGG9_9BACT</name>
<evidence type="ECO:0000313" key="2">
    <source>
        <dbReference type="EMBL" id="RUL85743.1"/>
    </source>
</evidence>
<feature type="region of interest" description="Disordered" evidence="1">
    <location>
        <begin position="39"/>
        <end position="62"/>
    </location>
</feature>
<reference evidence="2 3" key="1">
    <citation type="submission" date="2018-12" db="EMBL/GenBank/DDBJ databases">
        <authorList>
            <person name="Toschakov S.V."/>
        </authorList>
    </citation>
    <scope>NUCLEOTIDE SEQUENCE [LARGE SCALE GENOMIC DNA]</scope>
    <source>
        <strain evidence="2 3">GM2012</strain>
    </source>
</reference>
<proteinExistence type="predicted"/>
<gene>
    <name evidence="2" type="ORF">TsocGM_17890</name>
</gene>
<dbReference type="RefSeq" id="WP_126726830.1">
    <property type="nucleotide sequence ID" value="NZ_RYZH01000037.1"/>
</dbReference>
<sequence length="62" mass="6817">MLTRRLEPDGVIRFLTLADSVKVADLGRDGRVQVSYGHLSELVPRRGRRPGHRSASGPPRPG</sequence>
<evidence type="ECO:0000313" key="3">
    <source>
        <dbReference type="Proteomes" id="UP000280296"/>
    </source>
</evidence>